<evidence type="ECO:0000313" key="2">
    <source>
        <dbReference type="EMBL" id="KAH0466250.1"/>
    </source>
</evidence>
<keyword evidence="1" id="KW-0812">Transmembrane</keyword>
<organism evidence="2 3">
    <name type="scientific">Dendrobium chrysotoxum</name>
    <name type="common">Orchid</name>
    <dbReference type="NCBI Taxonomy" id="161865"/>
    <lineage>
        <taxon>Eukaryota</taxon>
        <taxon>Viridiplantae</taxon>
        <taxon>Streptophyta</taxon>
        <taxon>Embryophyta</taxon>
        <taxon>Tracheophyta</taxon>
        <taxon>Spermatophyta</taxon>
        <taxon>Magnoliopsida</taxon>
        <taxon>Liliopsida</taxon>
        <taxon>Asparagales</taxon>
        <taxon>Orchidaceae</taxon>
        <taxon>Epidendroideae</taxon>
        <taxon>Malaxideae</taxon>
        <taxon>Dendrobiinae</taxon>
        <taxon>Dendrobium</taxon>
    </lineage>
</organism>
<feature type="transmembrane region" description="Helical" evidence="1">
    <location>
        <begin position="74"/>
        <end position="93"/>
    </location>
</feature>
<dbReference type="AlphaFoldDB" id="A0AAV7HFP3"/>
<proteinExistence type="predicted"/>
<name>A0AAV7HFP3_DENCH</name>
<keyword evidence="1" id="KW-1133">Transmembrane helix</keyword>
<keyword evidence="3" id="KW-1185">Reference proteome</keyword>
<protein>
    <submittedName>
        <fullName evidence="2">Uncharacterized protein</fullName>
    </submittedName>
</protein>
<gene>
    <name evidence="2" type="ORF">IEQ34_006353</name>
</gene>
<sequence length="98" mass="10903">MADPEVDHGFAYDEYGQIGILQSPFFDPGFGFDFTVEEYVERILYTLANVVEEQLSSAPWQITGRYTPPPPTTFSWIKAIGVATIIVASFSVLKASFC</sequence>
<keyword evidence="1" id="KW-0472">Membrane</keyword>
<accession>A0AAV7HFP3</accession>
<reference evidence="2 3" key="1">
    <citation type="journal article" date="2021" name="Hortic Res">
        <title>Chromosome-scale assembly of the Dendrobium chrysotoxum genome enhances the understanding of orchid evolution.</title>
        <authorList>
            <person name="Zhang Y."/>
            <person name="Zhang G.Q."/>
            <person name="Zhang D."/>
            <person name="Liu X.D."/>
            <person name="Xu X.Y."/>
            <person name="Sun W.H."/>
            <person name="Yu X."/>
            <person name="Zhu X."/>
            <person name="Wang Z.W."/>
            <person name="Zhao X."/>
            <person name="Zhong W.Y."/>
            <person name="Chen H."/>
            <person name="Yin W.L."/>
            <person name="Huang T."/>
            <person name="Niu S.C."/>
            <person name="Liu Z.J."/>
        </authorList>
    </citation>
    <scope>NUCLEOTIDE SEQUENCE [LARGE SCALE GENOMIC DNA]</scope>
    <source>
        <strain evidence="2">Lindl</strain>
    </source>
</reference>
<comment type="caution">
    <text evidence="2">The sequence shown here is derived from an EMBL/GenBank/DDBJ whole genome shotgun (WGS) entry which is preliminary data.</text>
</comment>
<dbReference type="EMBL" id="JAGFBR010000006">
    <property type="protein sequence ID" value="KAH0466250.1"/>
    <property type="molecule type" value="Genomic_DNA"/>
</dbReference>
<evidence type="ECO:0000256" key="1">
    <source>
        <dbReference type="SAM" id="Phobius"/>
    </source>
</evidence>
<evidence type="ECO:0000313" key="3">
    <source>
        <dbReference type="Proteomes" id="UP000775213"/>
    </source>
</evidence>
<dbReference type="Proteomes" id="UP000775213">
    <property type="component" value="Unassembled WGS sequence"/>
</dbReference>